<proteinExistence type="predicted"/>
<dbReference type="InterPro" id="IPR044824">
    <property type="entry name" value="MAIN-like"/>
</dbReference>
<comment type="caution">
    <text evidence="2">The sequence shown here is derived from an EMBL/GenBank/DDBJ whole genome shotgun (WGS) entry which is preliminary data.</text>
</comment>
<protein>
    <recommendedName>
        <fullName evidence="1">Aminotransferase-like plant mobile domain-containing protein</fullName>
    </recommendedName>
</protein>
<reference evidence="2 3" key="1">
    <citation type="submission" date="2023-03" db="EMBL/GenBank/DDBJ databases">
        <title>WGS of Gossypium arboreum.</title>
        <authorList>
            <person name="Yu D."/>
        </authorList>
    </citation>
    <scope>NUCLEOTIDE SEQUENCE [LARGE SCALE GENOMIC DNA]</scope>
    <source>
        <tissue evidence="2">Leaf</tissue>
    </source>
</reference>
<keyword evidence="3" id="KW-1185">Reference proteome</keyword>
<gene>
    <name evidence="2" type="ORF">PVK06_024903</name>
</gene>
<accession>A0ABR0PF80</accession>
<dbReference type="Proteomes" id="UP001358586">
    <property type="component" value="Chromosome 7"/>
</dbReference>
<evidence type="ECO:0000313" key="3">
    <source>
        <dbReference type="Proteomes" id="UP001358586"/>
    </source>
</evidence>
<evidence type="ECO:0000259" key="1">
    <source>
        <dbReference type="Pfam" id="PF10536"/>
    </source>
</evidence>
<organism evidence="2 3">
    <name type="scientific">Gossypium arboreum</name>
    <name type="common">Tree cotton</name>
    <name type="synonym">Gossypium nanking</name>
    <dbReference type="NCBI Taxonomy" id="29729"/>
    <lineage>
        <taxon>Eukaryota</taxon>
        <taxon>Viridiplantae</taxon>
        <taxon>Streptophyta</taxon>
        <taxon>Embryophyta</taxon>
        <taxon>Tracheophyta</taxon>
        <taxon>Spermatophyta</taxon>
        <taxon>Magnoliopsida</taxon>
        <taxon>eudicotyledons</taxon>
        <taxon>Gunneridae</taxon>
        <taxon>Pentapetalae</taxon>
        <taxon>rosids</taxon>
        <taxon>malvids</taxon>
        <taxon>Malvales</taxon>
        <taxon>Malvaceae</taxon>
        <taxon>Malvoideae</taxon>
        <taxon>Gossypium</taxon>
    </lineage>
</organism>
<name>A0ABR0PF80_GOSAR</name>
<evidence type="ECO:0000313" key="2">
    <source>
        <dbReference type="EMBL" id="KAK5819872.1"/>
    </source>
</evidence>
<dbReference type="Pfam" id="PF10536">
    <property type="entry name" value="PMD"/>
    <property type="match status" value="1"/>
</dbReference>
<sequence length="95" mass="10624">MSHLVEQWRQETHTFHLSCGECTITLEDVALQLRLPIDNIVVTGFSTLFDPETLCYDLLRCSLDNGKFLGSYITPCPGQARKSTEALPMLIDHAG</sequence>
<feature type="domain" description="Aminotransferase-like plant mobile" evidence="1">
    <location>
        <begin position="2"/>
        <end position="62"/>
    </location>
</feature>
<dbReference type="PANTHER" id="PTHR46033">
    <property type="entry name" value="PROTEIN MAIN-LIKE 2"/>
    <property type="match status" value="1"/>
</dbReference>
<dbReference type="PANTHER" id="PTHR46033:SF8">
    <property type="entry name" value="PROTEIN MAINTENANCE OF MERISTEMS-LIKE"/>
    <property type="match status" value="1"/>
</dbReference>
<dbReference type="InterPro" id="IPR019557">
    <property type="entry name" value="AminoTfrase-like_pln_mobile"/>
</dbReference>
<dbReference type="EMBL" id="JARKNE010000007">
    <property type="protein sequence ID" value="KAK5819872.1"/>
    <property type="molecule type" value="Genomic_DNA"/>
</dbReference>